<evidence type="ECO:0000313" key="6">
    <source>
        <dbReference type="Proteomes" id="UP000635565"/>
    </source>
</evidence>
<comment type="function">
    <text evidence="3">Required for maturation of urease via the functional incorporation of the urease nickel metallocenter.</text>
</comment>
<proteinExistence type="inferred from homology"/>
<evidence type="ECO:0000256" key="4">
    <source>
        <dbReference type="SAM" id="MobiDB-lite"/>
    </source>
</evidence>
<keyword evidence="2 3" id="KW-0143">Chaperone</keyword>
<dbReference type="PANTHER" id="PTHR33643:SF1">
    <property type="entry name" value="UREASE ACCESSORY PROTEIN D"/>
    <property type="match status" value="1"/>
</dbReference>
<keyword evidence="3" id="KW-0963">Cytoplasm</keyword>
<evidence type="ECO:0000256" key="2">
    <source>
        <dbReference type="ARBA" id="ARBA00023186"/>
    </source>
</evidence>
<reference evidence="5 6" key="1">
    <citation type="journal article" date="2021" name="Int. J. Syst. Evol. Microbiol.">
        <title>Reticulibacter mediterranei gen. nov., sp. nov., within the new family Reticulibacteraceae fam. nov., and Ktedonospora formicarum gen. nov., sp. nov., Ktedonobacter robiniae sp. nov., Dictyobacter formicarum sp. nov. and Dictyobacter arantiisoli sp. nov., belonging to the class Ktedonobacteria.</title>
        <authorList>
            <person name="Yabe S."/>
            <person name="Zheng Y."/>
            <person name="Wang C.M."/>
            <person name="Sakai Y."/>
            <person name="Abe K."/>
            <person name="Yokota A."/>
            <person name="Donadio S."/>
            <person name="Cavaletti L."/>
            <person name="Monciardini P."/>
        </authorList>
    </citation>
    <scope>NUCLEOTIDE SEQUENCE [LARGE SCALE GENOMIC DNA]</scope>
    <source>
        <strain evidence="5 6">SOSP1-9</strain>
    </source>
</reference>
<dbReference type="EMBL" id="BNJJ01000008">
    <property type="protein sequence ID" value="GHO85118.1"/>
    <property type="molecule type" value="Genomic_DNA"/>
</dbReference>
<organism evidence="5 6">
    <name type="scientific">Dictyobacter formicarum</name>
    <dbReference type="NCBI Taxonomy" id="2778368"/>
    <lineage>
        <taxon>Bacteria</taxon>
        <taxon>Bacillati</taxon>
        <taxon>Chloroflexota</taxon>
        <taxon>Ktedonobacteria</taxon>
        <taxon>Ktedonobacterales</taxon>
        <taxon>Dictyobacteraceae</taxon>
        <taxon>Dictyobacter</taxon>
    </lineage>
</organism>
<gene>
    <name evidence="3 5" type="primary">ureD</name>
    <name evidence="5" type="ORF">KSZ_31240</name>
</gene>
<dbReference type="PANTHER" id="PTHR33643">
    <property type="entry name" value="UREASE ACCESSORY PROTEIN D"/>
    <property type="match status" value="1"/>
</dbReference>
<dbReference type="InterPro" id="IPR002669">
    <property type="entry name" value="UreD"/>
</dbReference>
<comment type="subcellular location">
    <subcellularLocation>
        <location evidence="3">Cytoplasm</location>
    </subcellularLocation>
</comment>
<evidence type="ECO:0000256" key="3">
    <source>
        <dbReference type="HAMAP-Rule" id="MF_01384"/>
    </source>
</evidence>
<keyword evidence="6" id="KW-1185">Reference proteome</keyword>
<evidence type="ECO:0000256" key="1">
    <source>
        <dbReference type="ARBA" id="ARBA00007177"/>
    </source>
</evidence>
<dbReference type="Pfam" id="PF01774">
    <property type="entry name" value="UreD"/>
    <property type="match status" value="1"/>
</dbReference>
<comment type="subunit">
    <text evidence="3">UreD, UreF and UreG form a complex that acts as a GTP-hydrolysis-dependent molecular chaperone, activating the urease apoprotein by helping to assemble the nickel containing metallocenter of UreC. The UreE protein probably delivers the nickel.</text>
</comment>
<protein>
    <recommendedName>
        <fullName evidence="3">Urease accessory protein UreD</fullName>
    </recommendedName>
</protein>
<dbReference type="HAMAP" id="MF_01384">
    <property type="entry name" value="UreD"/>
    <property type="match status" value="1"/>
</dbReference>
<name>A0ABQ3VHK0_9CHLR</name>
<accession>A0ABQ3VHK0</accession>
<dbReference type="Proteomes" id="UP000635565">
    <property type="component" value="Unassembled WGS sequence"/>
</dbReference>
<evidence type="ECO:0000313" key="5">
    <source>
        <dbReference type="EMBL" id="GHO85118.1"/>
    </source>
</evidence>
<sequence>MRLDFTYDEATQRTRLQHSEQSPPLKVIRAFPLPTGGALVHLHNISGGVLAGDQLNINVNIGPAAYAQLTSTSATRLYRSLPESPPARQLTQIQVAQNGLLEYVPDPLIPFACARYQQQTRIQLAPGAGLFYWETIAPGRTARGELFEYDLLQLKCEIMVEDKPIAIEHIKLEPRRHNLSSLARLGPYNYFCNFYICKVGLDPARWLQLEDDLSNIAGQLTRPDEISWGVSTLTAHGLVIRALSKQNTALPAGLLSFWRIATQMLYGRDALPPRKIN</sequence>
<keyword evidence="3" id="KW-0996">Nickel insertion</keyword>
<comment type="similarity">
    <text evidence="1 3">Belongs to the UreD family.</text>
</comment>
<comment type="caution">
    <text evidence="5">The sequence shown here is derived from an EMBL/GenBank/DDBJ whole genome shotgun (WGS) entry which is preliminary data.</text>
</comment>
<dbReference type="RefSeq" id="WP_201362749.1">
    <property type="nucleotide sequence ID" value="NZ_BNJJ01000008.1"/>
</dbReference>
<feature type="region of interest" description="Disordered" evidence="4">
    <location>
        <begin position="1"/>
        <end position="21"/>
    </location>
</feature>